<dbReference type="AntiFam" id="ANF00152">
    <property type="entry name" value="Shadow ORF (opposite nadB1)"/>
</dbReference>
<proteinExistence type="predicted"/>
<comment type="caution">
    <text evidence="1">The sequence shown here is derived from an EMBL/GenBank/DDBJ whole genome shotgun (WGS) entry which is preliminary data.</text>
</comment>
<dbReference type="AlphaFoldDB" id="A0A3M5RFW0"/>
<evidence type="ECO:0000313" key="1">
    <source>
        <dbReference type="EMBL" id="RMU07959.1"/>
    </source>
</evidence>
<protein>
    <submittedName>
        <fullName evidence="1">Uncharacterized protein</fullName>
    </submittedName>
</protein>
<dbReference type="Proteomes" id="UP000274212">
    <property type="component" value="Unassembled WGS sequence"/>
</dbReference>
<evidence type="ECO:0000313" key="2">
    <source>
        <dbReference type="Proteomes" id="UP000274212"/>
    </source>
</evidence>
<organism evidence="1 2">
    <name type="scientific">Pseudomonas syringae pv. coriandricola</name>
    <dbReference type="NCBI Taxonomy" id="264453"/>
    <lineage>
        <taxon>Bacteria</taxon>
        <taxon>Pseudomonadati</taxon>
        <taxon>Pseudomonadota</taxon>
        <taxon>Gammaproteobacteria</taxon>
        <taxon>Pseudomonadales</taxon>
        <taxon>Pseudomonadaceae</taxon>
        <taxon>Pseudomonas</taxon>
    </lineage>
</organism>
<dbReference type="EMBL" id="RBTT01000199">
    <property type="protein sequence ID" value="RMU07959.1"/>
    <property type="molecule type" value="Genomic_DNA"/>
</dbReference>
<reference evidence="1 2" key="1">
    <citation type="submission" date="2018-08" db="EMBL/GenBank/DDBJ databases">
        <title>Recombination of ecologically and evolutionarily significant loci maintains genetic cohesion in the Pseudomonas syringae species complex.</title>
        <authorList>
            <person name="Dillon M."/>
            <person name="Thakur S."/>
            <person name="Almeida R.N.D."/>
            <person name="Weir B.S."/>
            <person name="Guttman D.S."/>
        </authorList>
    </citation>
    <scope>NUCLEOTIDE SEQUENCE [LARGE SCALE GENOMIC DNA]</scope>
    <source>
        <strain evidence="1 2">ICMP 9829</strain>
    </source>
</reference>
<accession>A0A3M5RFW0</accession>
<gene>
    <name evidence="1" type="ORF">ALP36_05900</name>
</gene>
<sequence>MRFDESFGLVADVQIDAVDTQPLHFVVNGAGNDVTRGQFCPFVESRHEAFAVGQLEVSAFTAQGFGNQKALGLRVVQAGRVKLIEFKVSHPTAGAPGHGDPVAAGTVRVAGVQIDLGSAARGQDREARAVCIHFAAVAIEHVSAQATLAFKAQAALGDQVDGGALFKQFDVRPLAGLLKQRTKDGRAGGVGGMNDSTMTVAALAGQVKFKAAFIDVCVVAPGERDALINQPLNRLTTVLDGKAHCVFVAQAATGVQRVFDMRLHSVSVIKDRRNTALGPECRAVGQVTLAQNRNPQMVGEGKRQAQACSAAADYQYVVLKMLAHLRILPLAATSISMGGTAQ</sequence>
<name>A0A3M5RFW0_9PSED</name>